<evidence type="ECO:0000313" key="1">
    <source>
        <dbReference type="EMBL" id="SFV51656.1"/>
    </source>
</evidence>
<organism evidence="1">
    <name type="scientific">hydrothermal vent metagenome</name>
    <dbReference type="NCBI Taxonomy" id="652676"/>
    <lineage>
        <taxon>unclassified sequences</taxon>
        <taxon>metagenomes</taxon>
        <taxon>ecological metagenomes</taxon>
    </lineage>
</organism>
<sequence length="145" mass="17052">MFGNLFLSKNQKLVKKWTKDHEEIVVLAHKVIAEYSKNNQKNAKKALKELNELAVDHVMNEDIEFYRLTKDTKRLTATNESMIHEFTKTFKGTKMALMNFLTKYTKDDVVLDEEFFTGFNGIVEVLGKRIEYEENNLYKILKHEA</sequence>
<gene>
    <name evidence="1" type="ORF">MNB_SV-3-876</name>
</gene>
<accession>A0A1W1BDN0</accession>
<reference evidence="1" key="1">
    <citation type="submission" date="2016-10" db="EMBL/GenBank/DDBJ databases">
        <authorList>
            <person name="de Groot N.N."/>
        </authorList>
    </citation>
    <scope>NUCLEOTIDE SEQUENCE</scope>
</reference>
<dbReference type="AlphaFoldDB" id="A0A1W1BDN0"/>
<dbReference type="Gene3D" id="1.20.120.1370">
    <property type="entry name" value="Regulator of RNA polymerase sigma(70) subunit, domain 4"/>
    <property type="match status" value="1"/>
</dbReference>
<name>A0A1W1BDN0_9ZZZZ</name>
<protein>
    <recommendedName>
        <fullName evidence="2">Hemerythrin-like domain-containing protein</fullName>
    </recommendedName>
</protein>
<dbReference type="EMBL" id="FPHI01000004">
    <property type="protein sequence ID" value="SFV51656.1"/>
    <property type="molecule type" value="Genomic_DNA"/>
</dbReference>
<evidence type="ECO:0008006" key="2">
    <source>
        <dbReference type="Google" id="ProtNLM"/>
    </source>
</evidence>
<dbReference type="InterPro" id="IPR038309">
    <property type="entry name" value="Rsd/AlgQ_sf"/>
</dbReference>
<proteinExistence type="predicted"/>